<dbReference type="InterPro" id="IPR002156">
    <property type="entry name" value="RNaseH_domain"/>
</dbReference>
<keyword evidence="3" id="KW-1185">Reference proteome</keyword>
<dbReference type="CDD" id="cd06222">
    <property type="entry name" value="RNase_H_like"/>
    <property type="match status" value="1"/>
</dbReference>
<dbReference type="PANTHER" id="PTHR47074:SF11">
    <property type="entry name" value="REVERSE TRANSCRIPTASE-LIKE PROTEIN"/>
    <property type="match status" value="1"/>
</dbReference>
<feature type="domain" description="RNase H type-1" evidence="1">
    <location>
        <begin position="22"/>
        <end position="74"/>
    </location>
</feature>
<name>A0A6A6KCE4_HEVBR</name>
<dbReference type="Proteomes" id="UP000467840">
    <property type="component" value="Chromosome 3"/>
</dbReference>
<accession>A0A6A6KCE4</accession>
<dbReference type="AlphaFoldDB" id="A0A6A6KCE4"/>
<proteinExistence type="predicted"/>
<gene>
    <name evidence="2" type="ORF">GH714_018079</name>
</gene>
<dbReference type="InterPro" id="IPR012337">
    <property type="entry name" value="RNaseH-like_sf"/>
</dbReference>
<organism evidence="2 3">
    <name type="scientific">Hevea brasiliensis</name>
    <name type="common">Para rubber tree</name>
    <name type="synonym">Siphonia brasiliensis</name>
    <dbReference type="NCBI Taxonomy" id="3981"/>
    <lineage>
        <taxon>Eukaryota</taxon>
        <taxon>Viridiplantae</taxon>
        <taxon>Streptophyta</taxon>
        <taxon>Embryophyta</taxon>
        <taxon>Tracheophyta</taxon>
        <taxon>Spermatophyta</taxon>
        <taxon>Magnoliopsida</taxon>
        <taxon>eudicotyledons</taxon>
        <taxon>Gunneridae</taxon>
        <taxon>Pentapetalae</taxon>
        <taxon>rosids</taxon>
        <taxon>fabids</taxon>
        <taxon>Malpighiales</taxon>
        <taxon>Euphorbiaceae</taxon>
        <taxon>Crotonoideae</taxon>
        <taxon>Micrandreae</taxon>
        <taxon>Hevea</taxon>
    </lineage>
</organism>
<dbReference type="EMBL" id="JAAGAX010000017">
    <property type="protein sequence ID" value="KAF2286580.1"/>
    <property type="molecule type" value="Genomic_DNA"/>
</dbReference>
<evidence type="ECO:0000313" key="2">
    <source>
        <dbReference type="EMBL" id="KAF2286580.1"/>
    </source>
</evidence>
<dbReference type="InterPro" id="IPR052929">
    <property type="entry name" value="RNase_H-like_EbsB-rel"/>
</dbReference>
<dbReference type="InterPro" id="IPR044730">
    <property type="entry name" value="RNase_H-like_dom_plant"/>
</dbReference>
<reference evidence="2 3" key="1">
    <citation type="journal article" date="2020" name="Mol. Plant">
        <title>The Chromosome-Based Rubber Tree Genome Provides New Insights into Spurge Genome Evolution and Rubber Biosynthesis.</title>
        <authorList>
            <person name="Liu J."/>
            <person name="Shi C."/>
            <person name="Shi C.C."/>
            <person name="Li W."/>
            <person name="Zhang Q.J."/>
            <person name="Zhang Y."/>
            <person name="Li K."/>
            <person name="Lu H.F."/>
            <person name="Shi C."/>
            <person name="Zhu S.T."/>
            <person name="Xiao Z.Y."/>
            <person name="Nan H."/>
            <person name="Yue Y."/>
            <person name="Zhu X.G."/>
            <person name="Wu Y."/>
            <person name="Hong X.N."/>
            <person name="Fan G.Y."/>
            <person name="Tong Y."/>
            <person name="Zhang D."/>
            <person name="Mao C.L."/>
            <person name="Liu Y.L."/>
            <person name="Hao S.J."/>
            <person name="Liu W.Q."/>
            <person name="Lv M.Q."/>
            <person name="Zhang H.B."/>
            <person name="Liu Y."/>
            <person name="Hu-Tang G.R."/>
            <person name="Wang J.P."/>
            <person name="Wang J.H."/>
            <person name="Sun Y.H."/>
            <person name="Ni S.B."/>
            <person name="Chen W.B."/>
            <person name="Zhang X.C."/>
            <person name="Jiao Y.N."/>
            <person name="Eichler E.E."/>
            <person name="Li G.H."/>
            <person name="Liu X."/>
            <person name="Gao L.Z."/>
        </authorList>
    </citation>
    <scope>NUCLEOTIDE SEQUENCE [LARGE SCALE GENOMIC DNA]</scope>
    <source>
        <strain evidence="3">cv. GT1</strain>
        <tissue evidence="2">Leaf</tissue>
    </source>
</reference>
<dbReference type="GO" id="GO:0003676">
    <property type="term" value="F:nucleic acid binding"/>
    <property type="evidence" value="ECO:0007669"/>
    <property type="project" value="InterPro"/>
</dbReference>
<evidence type="ECO:0000259" key="1">
    <source>
        <dbReference type="Pfam" id="PF13456"/>
    </source>
</evidence>
<dbReference type="Pfam" id="PF13456">
    <property type="entry name" value="RVT_3"/>
    <property type="match status" value="1"/>
</dbReference>
<dbReference type="Gene3D" id="3.30.420.10">
    <property type="entry name" value="Ribonuclease H-like superfamily/Ribonuclease H"/>
    <property type="match status" value="1"/>
</dbReference>
<evidence type="ECO:0000313" key="3">
    <source>
        <dbReference type="Proteomes" id="UP000467840"/>
    </source>
</evidence>
<dbReference type="SUPFAM" id="SSF53098">
    <property type="entry name" value="Ribonuclease H-like"/>
    <property type="match status" value="1"/>
</dbReference>
<sequence length="103" mass="11502">MGAIHRVQGRWFKPPKVVLKCNVDGNVNITEGCVGFGMVLRDSNSGFVKALTGIVQDLRSAREAEALAVREALAWLKRSQHSRRLHEVSVSWIRRTCNQVADC</sequence>
<dbReference type="GO" id="GO:0004523">
    <property type="term" value="F:RNA-DNA hybrid ribonuclease activity"/>
    <property type="evidence" value="ECO:0007669"/>
    <property type="project" value="InterPro"/>
</dbReference>
<dbReference type="InterPro" id="IPR036397">
    <property type="entry name" value="RNaseH_sf"/>
</dbReference>
<dbReference type="PANTHER" id="PTHR47074">
    <property type="entry name" value="BNAC02G40300D PROTEIN"/>
    <property type="match status" value="1"/>
</dbReference>
<protein>
    <recommendedName>
        <fullName evidence="1">RNase H type-1 domain-containing protein</fullName>
    </recommendedName>
</protein>
<comment type="caution">
    <text evidence="2">The sequence shown here is derived from an EMBL/GenBank/DDBJ whole genome shotgun (WGS) entry which is preliminary data.</text>
</comment>